<dbReference type="EMBL" id="SJPW01000001">
    <property type="protein sequence ID" value="TWU60144.1"/>
    <property type="molecule type" value="Genomic_DNA"/>
</dbReference>
<dbReference type="PANTHER" id="PTHR38469">
    <property type="entry name" value="PERIPLASMIC PEPTIDASE SUBFAMILY S1B"/>
    <property type="match status" value="1"/>
</dbReference>
<evidence type="ECO:0000256" key="4">
    <source>
        <dbReference type="ARBA" id="ARBA00022729"/>
    </source>
</evidence>
<evidence type="ECO:0000313" key="10">
    <source>
        <dbReference type="Proteomes" id="UP000318288"/>
    </source>
</evidence>
<keyword evidence="3 6" id="KW-0645">Protease</keyword>
<dbReference type="InterPro" id="IPR043504">
    <property type="entry name" value="Peptidase_S1_PA_chymotrypsin"/>
</dbReference>
<comment type="function">
    <text evidence="6">Catalyzes the removal of dipeptides from the N-terminus of oligopeptides.</text>
</comment>
<keyword evidence="6" id="KW-0720">Serine protease</keyword>
<evidence type="ECO:0000256" key="8">
    <source>
        <dbReference type="SAM" id="MobiDB-lite"/>
    </source>
</evidence>
<dbReference type="AlphaFoldDB" id="A0A5C6FK53"/>
<keyword evidence="2 6" id="KW-0031">Aminopeptidase</keyword>
<dbReference type="Gene3D" id="2.40.10.10">
    <property type="entry name" value="Trypsin-like serine proteases"/>
    <property type="match status" value="2"/>
</dbReference>
<evidence type="ECO:0000256" key="2">
    <source>
        <dbReference type="ARBA" id="ARBA00022438"/>
    </source>
</evidence>
<dbReference type="PANTHER" id="PTHR38469:SF1">
    <property type="entry name" value="PERIPLASMIC PEPTIDASE SUBFAMILY S1B"/>
    <property type="match status" value="1"/>
</dbReference>
<feature type="region of interest" description="Disordered" evidence="8">
    <location>
        <begin position="1"/>
        <end position="21"/>
    </location>
</feature>
<evidence type="ECO:0000256" key="7">
    <source>
        <dbReference type="SAM" id="Coils"/>
    </source>
</evidence>
<sequence length="732" mass="81311">MYSDGRVRRNAAMAKEESAWPTQNTSAASNWGFPRILIPVARNTNPILMTRIFAILLMLNLALTTSPPDVLGDEGMYLFNDLPTKLLKDRHGFEPSAEWADHLRLSSVRFNSGGSGSFISSDGLVLTNHHVASDTLHKLSTPERNLIDDGFLAKTKADELKTPDLELNQLVSIEDVTNRINAGVKTDASAEDAATQRRAAIAKIESESTESTGLRSDVVTLFGGAQYHLYRYKKYTDVRLVWAPETEAAFFGGDADNFEYPRFNVDATIMRVYENGQPAKLDHYLKWNRDPITDGELVFVSGNPGRTQRIFTVAALEFLRDDRIPYVLEYLRRKEILMQQFGLEGKEQTRRARDELFGIQNARKAYTGMLAGLQNPQTMATKRGREDRLLQQVGERDEIKGLASAWKEVNEIQAEKREMLSQSASLRSTLFDLAQQIALLAAEDKKPNEERLRGFTDSSRDSLLQELLSTAPIYTDLEQAKLADELSRMIIQRGADDRLVIEILAGQSPGERAASLVAGTKLNDVAVRQALIDGGLNEVLDSDDPMIELARKMESEYRRIRKRNEEIEERERQAYAKITEATTAIEGTGGYPDATFTLRLAFGTVKGYEEDGNSIPPFTNFAGAYEHAAQHEGQADFDLPASWMKSKGQVALDTQLNFVCTADIIGGNSGSPVVNRNGELVGLIFDGNIQSLTSDYIYSDVQGRAVSVAGVGILESLRSIYDAKELADQIGR</sequence>
<evidence type="ECO:0000256" key="1">
    <source>
        <dbReference type="ARBA" id="ARBA00010491"/>
    </source>
</evidence>
<evidence type="ECO:0000313" key="9">
    <source>
        <dbReference type="EMBL" id="TWU60144.1"/>
    </source>
</evidence>
<evidence type="ECO:0000256" key="5">
    <source>
        <dbReference type="ARBA" id="ARBA00022801"/>
    </source>
</evidence>
<organism evidence="9 10">
    <name type="scientific">Rubripirellula tenax</name>
    <dbReference type="NCBI Taxonomy" id="2528015"/>
    <lineage>
        <taxon>Bacteria</taxon>
        <taxon>Pseudomonadati</taxon>
        <taxon>Planctomycetota</taxon>
        <taxon>Planctomycetia</taxon>
        <taxon>Pirellulales</taxon>
        <taxon>Pirellulaceae</taxon>
        <taxon>Rubripirellula</taxon>
    </lineage>
</organism>
<accession>A0A5C6FK53</accession>
<evidence type="ECO:0000256" key="3">
    <source>
        <dbReference type="ARBA" id="ARBA00022670"/>
    </source>
</evidence>
<comment type="similarity">
    <text evidence="1 6">Belongs to the peptidase S46 family.</text>
</comment>
<dbReference type="Pfam" id="PF10459">
    <property type="entry name" value="Peptidase_S46"/>
    <property type="match status" value="1"/>
</dbReference>
<keyword evidence="10" id="KW-1185">Reference proteome</keyword>
<dbReference type="InterPro" id="IPR009003">
    <property type="entry name" value="Peptidase_S1_PA"/>
</dbReference>
<keyword evidence="5 6" id="KW-0378">Hydrolase</keyword>
<reference evidence="9 10" key="1">
    <citation type="submission" date="2019-02" db="EMBL/GenBank/DDBJ databases">
        <title>Deep-cultivation of Planctomycetes and their phenomic and genomic characterization uncovers novel biology.</title>
        <authorList>
            <person name="Wiegand S."/>
            <person name="Jogler M."/>
            <person name="Boedeker C."/>
            <person name="Pinto D."/>
            <person name="Vollmers J."/>
            <person name="Rivas-Marin E."/>
            <person name="Kohn T."/>
            <person name="Peeters S.H."/>
            <person name="Heuer A."/>
            <person name="Rast P."/>
            <person name="Oberbeckmann S."/>
            <person name="Bunk B."/>
            <person name="Jeske O."/>
            <person name="Meyerdierks A."/>
            <person name="Storesund J.E."/>
            <person name="Kallscheuer N."/>
            <person name="Luecker S."/>
            <person name="Lage O.M."/>
            <person name="Pohl T."/>
            <person name="Merkel B.J."/>
            <person name="Hornburger P."/>
            <person name="Mueller R.-W."/>
            <person name="Bruemmer F."/>
            <person name="Labrenz M."/>
            <person name="Spormann A.M."/>
            <person name="Op Den Camp H."/>
            <person name="Overmann J."/>
            <person name="Amann R."/>
            <person name="Jetten M.S.M."/>
            <person name="Mascher T."/>
            <person name="Medema M.H."/>
            <person name="Devos D.P."/>
            <person name="Kaster A.-K."/>
            <person name="Ovreas L."/>
            <person name="Rohde M."/>
            <person name="Galperin M.Y."/>
            <person name="Jogler C."/>
        </authorList>
    </citation>
    <scope>NUCLEOTIDE SEQUENCE [LARGE SCALE GENOMIC DNA]</scope>
    <source>
        <strain evidence="9 10">Poly51</strain>
    </source>
</reference>
<dbReference type="GO" id="GO:0008239">
    <property type="term" value="F:dipeptidyl-peptidase activity"/>
    <property type="evidence" value="ECO:0007669"/>
    <property type="project" value="UniProtKB-UniRule"/>
</dbReference>
<proteinExistence type="inferred from homology"/>
<dbReference type="GO" id="GO:0006508">
    <property type="term" value="P:proteolysis"/>
    <property type="evidence" value="ECO:0007669"/>
    <property type="project" value="UniProtKB-KW"/>
</dbReference>
<dbReference type="InterPro" id="IPR019500">
    <property type="entry name" value="Pep_S46"/>
</dbReference>
<protein>
    <recommendedName>
        <fullName evidence="6">Dipeptidyl-peptidase</fullName>
        <ecNumber evidence="6">3.4.14.-</ecNumber>
    </recommendedName>
</protein>
<dbReference type="GO" id="GO:0070009">
    <property type="term" value="F:serine-type aminopeptidase activity"/>
    <property type="evidence" value="ECO:0007669"/>
    <property type="project" value="UniProtKB-UniRule"/>
</dbReference>
<dbReference type="GO" id="GO:0043171">
    <property type="term" value="P:peptide catabolic process"/>
    <property type="evidence" value="ECO:0007669"/>
    <property type="project" value="UniProtKB-UniRule"/>
</dbReference>
<name>A0A5C6FK53_9BACT</name>
<gene>
    <name evidence="9" type="ORF">Poly51_04180</name>
</gene>
<dbReference type="SUPFAM" id="SSF50494">
    <property type="entry name" value="Trypsin-like serine proteases"/>
    <property type="match status" value="1"/>
</dbReference>
<feature type="coiled-coil region" evidence="7">
    <location>
        <begin position="550"/>
        <end position="577"/>
    </location>
</feature>
<dbReference type="EC" id="3.4.14.-" evidence="6"/>
<dbReference type="Proteomes" id="UP000318288">
    <property type="component" value="Unassembled WGS sequence"/>
</dbReference>
<comment type="caution">
    <text evidence="9">The sequence shown here is derived from an EMBL/GenBank/DDBJ whole genome shotgun (WGS) entry which is preliminary data.</text>
</comment>
<evidence type="ECO:0000256" key="6">
    <source>
        <dbReference type="RuleBase" id="RU366067"/>
    </source>
</evidence>
<keyword evidence="7" id="KW-0175">Coiled coil</keyword>
<keyword evidence="4" id="KW-0732">Signal</keyword>